<keyword evidence="2" id="KW-1185">Reference proteome</keyword>
<dbReference type="Proteomes" id="UP000198462">
    <property type="component" value="Unassembled WGS sequence"/>
</dbReference>
<accession>A0A219B0M7</accession>
<dbReference type="InterPro" id="IPR027417">
    <property type="entry name" value="P-loop_NTPase"/>
</dbReference>
<name>A0A219B0M7_9SPHN</name>
<dbReference type="OrthoDB" id="1826980at2"/>
<dbReference type="Gene3D" id="3.40.50.300">
    <property type="entry name" value="P-loop containing nucleotide triphosphate hydrolases"/>
    <property type="match status" value="1"/>
</dbReference>
<gene>
    <name evidence="1" type="ORF">B5C34_15275</name>
</gene>
<dbReference type="RefSeq" id="WP_088713655.1">
    <property type="nucleotide sequence ID" value="NZ_NFZT01000007.1"/>
</dbReference>
<evidence type="ECO:0008006" key="3">
    <source>
        <dbReference type="Google" id="ProtNLM"/>
    </source>
</evidence>
<dbReference type="EMBL" id="NFZT01000007">
    <property type="protein sequence ID" value="OWV31861.1"/>
    <property type="molecule type" value="Genomic_DNA"/>
</dbReference>
<proteinExistence type="predicted"/>
<comment type="caution">
    <text evidence="1">The sequence shown here is derived from an EMBL/GenBank/DDBJ whole genome shotgun (WGS) entry which is preliminary data.</text>
</comment>
<dbReference type="SUPFAM" id="SSF52540">
    <property type="entry name" value="P-loop containing nucleoside triphosphate hydrolases"/>
    <property type="match status" value="1"/>
</dbReference>
<sequence>MAEGSLNERPLGIRLYLAAKRVVPRPFGRRPPVTVFVTGTPRSGTNMLMYALDRTFQTTALHETDPRAYEDFALRDLGTIRALRDSTRGSYMIVKCLMEGERLTDMTRALAPARGIWLTRHVDAMVRSHQKSFPGNREAIDEIVADRSAGVWRARGMSEETHELLRSAYRPGLSDENAAALFWWQRNRLVFDQRLPDRPDMAILDYDRLTENPHGTGRALAARLGLPYSRFMYSGIVARAPGVRREVPLAPHIRELCEEMWARIGACALRPSADDAA</sequence>
<organism evidence="1 2">
    <name type="scientific">Pacificimonas flava</name>
    <dbReference type="NCBI Taxonomy" id="1234595"/>
    <lineage>
        <taxon>Bacteria</taxon>
        <taxon>Pseudomonadati</taxon>
        <taxon>Pseudomonadota</taxon>
        <taxon>Alphaproteobacteria</taxon>
        <taxon>Sphingomonadales</taxon>
        <taxon>Sphingosinicellaceae</taxon>
        <taxon>Pacificimonas</taxon>
    </lineage>
</organism>
<protein>
    <recommendedName>
        <fullName evidence="3">Sulfotransferase domain-containing protein</fullName>
    </recommendedName>
</protein>
<reference evidence="2" key="1">
    <citation type="submission" date="2017-05" db="EMBL/GenBank/DDBJ databases">
        <authorList>
            <person name="Lin X."/>
        </authorList>
    </citation>
    <scope>NUCLEOTIDE SEQUENCE [LARGE SCALE GENOMIC DNA]</scope>
    <source>
        <strain evidence="2">JLT2012</strain>
    </source>
</reference>
<dbReference type="AlphaFoldDB" id="A0A219B0M7"/>
<evidence type="ECO:0000313" key="2">
    <source>
        <dbReference type="Proteomes" id="UP000198462"/>
    </source>
</evidence>
<evidence type="ECO:0000313" key="1">
    <source>
        <dbReference type="EMBL" id="OWV31861.1"/>
    </source>
</evidence>